<evidence type="ECO:0000259" key="6">
    <source>
        <dbReference type="PROSITE" id="PS51175"/>
    </source>
</evidence>
<feature type="domain" description="CBM6" evidence="6">
    <location>
        <begin position="625"/>
        <end position="773"/>
    </location>
</feature>
<dbReference type="Gene3D" id="2.60.40.1180">
    <property type="entry name" value="Golgi alpha-mannosidase II"/>
    <property type="match status" value="1"/>
</dbReference>
<dbReference type="CDD" id="cd04080">
    <property type="entry name" value="CBM6_cellulase-like"/>
    <property type="match status" value="2"/>
</dbReference>
<dbReference type="SUPFAM" id="SSF51445">
    <property type="entry name" value="(Trans)glycosidases"/>
    <property type="match status" value="1"/>
</dbReference>
<dbReference type="SMART" id="SM00606">
    <property type="entry name" value="CBD_IV"/>
    <property type="match status" value="2"/>
</dbReference>
<dbReference type="Gene3D" id="2.60.120.260">
    <property type="entry name" value="Galactose-binding domain-like"/>
    <property type="match status" value="2"/>
</dbReference>
<dbReference type="PANTHER" id="PTHR11069">
    <property type="entry name" value="GLUCOSYLCERAMIDASE"/>
    <property type="match status" value="1"/>
</dbReference>
<dbReference type="GO" id="GO:0030246">
    <property type="term" value="F:carbohydrate binding"/>
    <property type="evidence" value="ECO:0007669"/>
    <property type="project" value="InterPro"/>
</dbReference>
<accession>A0A4Q1S9H1</accession>
<keyword evidence="2 5" id="KW-0732">Signal</keyword>
<dbReference type="PROSITE" id="PS51175">
    <property type="entry name" value="CBM6"/>
    <property type="match status" value="2"/>
</dbReference>
<dbReference type="Pfam" id="PF17189">
    <property type="entry name" value="Glyco_hydro_30C"/>
    <property type="match status" value="1"/>
</dbReference>
<feature type="chain" id="PRO_5020630062" evidence="5">
    <location>
        <begin position="37"/>
        <end position="938"/>
    </location>
</feature>
<dbReference type="PANTHER" id="PTHR11069:SF23">
    <property type="entry name" value="LYSOSOMAL ACID GLUCOSYLCERAMIDASE"/>
    <property type="match status" value="1"/>
</dbReference>
<dbReference type="Gene3D" id="3.20.20.80">
    <property type="entry name" value="Glycosidases"/>
    <property type="match status" value="1"/>
</dbReference>
<dbReference type="InterPro" id="IPR008979">
    <property type="entry name" value="Galactose-bd-like_sf"/>
</dbReference>
<evidence type="ECO:0000256" key="5">
    <source>
        <dbReference type="SAM" id="SignalP"/>
    </source>
</evidence>
<dbReference type="GO" id="GO:0006680">
    <property type="term" value="P:glucosylceramide catabolic process"/>
    <property type="evidence" value="ECO:0007669"/>
    <property type="project" value="TreeGrafter"/>
</dbReference>
<comment type="similarity">
    <text evidence="1 4">Belongs to the glycosyl hydrolase 30 family.</text>
</comment>
<evidence type="ECO:0000256" key="3">
    <source>
        <dbReference type="ARBA" id="ARBA00022801"/>
    </source>
</evidence>
<dbReference type="InterPro" id="IPR006584">
    <property type="entry name" value="Cellulose-bd_IV"/>
</dbReference>
<reference evidence="7 8" key="1">
    <citation type="journal article" date="2016" name="Int. J. Syst. Evol. Microbiol.">
        <title>Acidipila dinghuensis sp. nov., an acidobacterium isolated from forest soil.</title>
        <authorList>
            <person name="Jiang Y.W."/>
            <person name="Wang J."/>
            <person name="Chen M.H."/>
            <person name="Lv Y.Y."/>
            <person name="Qiu L.H."/>
        </authorList>
    </citation>
    <scope>NUCLEOTIDE SEQUENCE [LARGE SCALE GENOMIC DNA]</scope>
    <source>
        <strain evidence="7 8">DHOF10</strain>
    </source>
</reference>
<evidence type="ECO:0000256" key="1">
    <source>
        <dbReference type="ARBA" id="ARBA00005382"/>
    </source>
</evidence>
<dbReference type="InterPro" id="IPR033453">
    <property type="entry name" value="Glyco_hydro_30_TIM-barrel"/>
</dbReference>
<comment type="caution">
    <text evidence="7">The sequence shown here is derived from an EMBL/GenBank/DDBJ whole genome shotgun (WGS) entry which is preliminary data.</text>
</comment>
<protein>
    <submittedName>
        <fullName evidence="7">Carbohydrate-binding protein</fullName>
    </submittedName>
</protein>
<dbReference type="InterPro" id="IPR017853">
    <property type="entry name" value="GH"/>
</dbReference>
<dbReference type="InterPro" id="IPR001139">
    <property type="entry name" value="Glyco_hydro_30"/>
</dbReference>
<dbReference type="OrthoDB" id="9806701at2"/>
<dbReference type="EMBL" id="SDMK01000004">
    <property type="protein sequence ID" value="RXS93703.1"/>
    <property type="molecule type" value="Genomic_DNA"/>
</dbReference>
<keyword evidence="3 4" id="KW-0378">Hydrolase</keyword>
<feature type="domain" description="CBM6" evidence="6">
    <location>
        <begin position="790"/>
        <end position="938"/>
    </location>
</feature>
<dbReference type="InterPro" id="IPR013780">
    <property type="entry name" value="Glyco_hydro_b"/>
</dbReference>
<gene>
    <name evidence="7" type="ORF">ESZ00_16760</name>
</gene>
<proteinExistence type="inferred from homology"/>
<sequence>MQSPMSVSAQGRGTAALFFRMACGAVLLLAAGAAGRAQTVSVVQTNADQSALLAPQPSLTFEPGTGTQMAIDVDDTVRYQTLDGVGASFTDSAAYLVWNKLTAAQRTALMQDLFGTGGIHLSFLRQPMGATDLALSNYTYDDLAAGDTDPQMTQFSIAHDEAYIIPTIRAAFAVNPQIKVLALPWSPPAWMKTSQSTGGGTLETQYFPALAKYFTKFVQAYEKDGVPINYVAVQNEPLYETTGYPTMFMAENDEATFISQYLGPALLAQRFKNQGWNFAGQHQDAADATPGILGYEHNWDNPLYPELLLRDPSVRPWLAGVSFHCYAGSVSDAQNAIHDLDHGAPVWFTECTGGSYAPNFATNLPNMVESDVIDVLRNWGKSVTLWNMALDQNGGPTVQNGCTDCRGVVTIDTSTSPATVERNVEYYVLGHLSKYVQAGAYRISSNTFGSGSVEDVAFKNPDGSIAVVVLNAASEASTFTLNWRSQNVTYTLPAGAVATFTWQGYPGSTFGVTAGPDAQTVAPGDNTGFVVDVDHYGHSLGHVRLDLGSLPSGVWGRLEPQLFASSNGMAQHYALQLDTTSGASAGIYPVTVTGVQGNTQRSSTVQLTVGSPETPYGGSAWPIPGVIQAENFDNGGKGVAYFNLATTDQGGASYRPSETVGIEVTSDTGGGYDVGYTAEGQWLKYTVNVATTGFYSLQTRVASLGDGGYWHAEFDGRNVTGNQYTPATNGWQTWETMYSPVFRLAAGQHVMKIVFDGNGPTGGMGNFNWFAVEPVTASTPYGGTPAAVPGTIQAENFDVGGKGVAYWNGNTSNNGGDNYRPGETVYIEACSDTGGGADVGSTNPGDWLNYTVNIERAGRYTLHVRVATDVGGGVFHLAVDGHDVSGPITVPETEGWQTWQTLDVPNIQLLGGTHTLQLVMDTGGYYNTIANFNWFSLD</sequence>
<evidence type="ECO:0000256" key="2">
    <source>
        <dbReference type="ARBA" id="ARBA00022729"/>
    </source>
</evidence>
<dbReference type="GO" id="GO:0004348">
    <property type="term" value="F:glucosylceramidase activity"/>
    <property type="evidence" value="ECO:0007669"/>
    <property type="project" value="InterPro"/>
</dbReference>
<dbReference type="Pfam" id="PF02055">
    <property type="entry name" value="Glyco_hydro_30"/>
    <property type="match status" value="1"/>
</dbReference>
<feature type="signal peptide" evidence="5">
    <location>
        <begin position="1"/>
        <end position="36"/>
    </location>
</feature>
<organism evidence="7 8">
    <name type="scientific">Silvibacterium dinghuense</name>
    <dbReference type="NCBI Taxonomy" id="1560006"/>
    <lineage>
        <taxon>Bacteria</taxon>
        <taxon>Pseudomonadati</taxon>
        <taxon>Acidobacteriota</taxon>
        <taxon>Terriglobia</taxon>
        <taxon>Terriglobales</taxon>
        <taxon>Acidobacteriaceae</taxon>
        <taxon>Silvibacterium</taxon>
    </lineage>
</organism>
<dbReference type="InterPro" id="IPR033452">
    <property type="entry name" value="GH30_C"/>
</dbReference>
<keyword evidence="8" id="KW-1185">Reference proteome</keyword>
<dbReference type="Proteomes" id="UP000290253">
    <property type="component" value="Unassembled WGS sequence"/>
</dbReference>
<dbReference type="PRINTS" id="PR00843">
    <property type="entry name" value="GLHYDRLASE30"/>
</dbReference>
<dbReference type="Pfam" id="PF03422">
    <property type="entry name" value="CBM_6"/>
    <property type="match status" value="2"/>
</dbReference>
<dbReference type="SUPFAM" id="SSF49785">
    <property type="entry name" value="Galactose-binding domain-like"/>
    <property type="match status" value="2"/>
</dbReference>
<dbReference type="InterPro" id="IPR005084">
    <property type="entry name" value="CBM6"/>
</dbReference>
<dbReference type="AlphaFoldDB" id="A0A4Q1S9H1"/>
<evidence type="ECO:0000313" key="8">
    <source>
        <dbReference type="Proteomes" id="UP000290253"/>
    </source>
</evidence>
<dbReference type="SUPFAM" id="SSF51011">
    <property type="entry name" value="Glycosyl hydrolase domain"/>
    <property type="match status" value="1"/>
</dbReference>
<name>A0A4Q1S9H1_9BACT</name>
<evidence type="ECO:0000256" key="4">
    <source>
        <dbReference type="RuleBase" id="RU361188"/>
    </source>
</evidence>
<keyword evidence="4" id="KW-0326">Glycosidase</keyword>
<evidence type="ECO:0000313" key="7">
    <source>
        <dbReference type="EMBL" id="RXS93703.1"/>
    </source>
</evidence>
<dbReference type="GO" id="GO:0016020">
    <property type="term" value="C:membrane"/>
    <property type="evidence" value="ECO:0007669"/>
    <property type="project" value="GOC"/>
</dbReference>